<dbReference type="PROSITE" id="PS00463">
    <property type="entry name" value="ZN2_CY6_FUNGAL_1"/>
    <property type="match status" value="1"/>
</dbReference>
<dbReference type="GO" id="GO:0000981">
    <property type="term" value="F:DNA-binding transcription factor activity, RNA polymerase II-specific"/>
    <property type="evidence" value="ECO:0007669"/>
    <property type="project" value="InterPro"/>
</dbReference>
<protein>
    <recommendedName>
        <fullName evidence="6">Zn(2)-C6 fungal-type domain-containing protein</fullName>
    </recommendedName>
</protein>
<dbReference type="PANTHER" id="PTHR47431:SF1">
    <property type="entry name" value="ZN(II)2CYS6 TRANSCRIPTION FACTOR (EUROFUNG)"/>
    <property type="match status" value="1"/>
</dbReference>
<name>A0A1L9RPU7_ASPWE</name>
<evidence type="ECO:0000256" key="2">
    <source>
        <dbReference type="ARBA" id="ARBA00023015"/>
    </source>
</evidence>
<dbReference type="Pfam" id="PF04082">
    <property type="entry name" value="Fungal_trans"/>
    <property type="match status" value="1"/>
</dbReference>
<dbReference type="PANTHER" id="PTHR47431">
    <property type="entry name" value="ZN(II)2CYS6 TRANSCRIPTION FACTOR (EUROFUNG)-RELATED"/>
    <property type="match status" value="1"/>
</dbReference>
<evidence type="ECO:0000313" key="7">
    <source>
        <dbReference type="EMBL" id="OJJ36922.1"/>
    </source>
</evidence>
<keyword evidence="5" id="KW-0539">Nucleus</keyword>
<feature type="domain" description="Zn(2)-C6 fungal-type" evidence="6">
    <location>
        <begin position="19"/>
        <end position="49"/>
    </location>
</feature>
<evidence type="ECO:0000259" key="6">
    <source>
        <dbReference type="PROSITE" id="PS50048"/>
    </source>
</evidence>
<dbReference type="SUPFAM" id="SSF57701">
    <property type="entry name" value="Zn2/Cys6 DNA-binding domain"/>
    <property type="match status" value="1"/>
</dbReference>
<gene>
    <name evidence="7" type="ORF">ASPWEDRAFT_108116</name>
</gene>
<reference evidence="8" key="1">
    <citation type="journal article" date="2017" name="Genome Biol.">
        <title>Comparative genomics reveals high biological diversity and specific adaptations in the industrially and medically important fungal genus Aspergillus.</title>
        <authorList>
            <person name="de Vries R.P."/>
            <person name="Riley R."/>
            <person name="Wiebenga A."/>
            <person name="Aguilar-Osorio G."/>
            <person name="Amillis S."/>
            <person name="Uchima C.A."/>
            <person name="Anderluh G."/>
            <person name="Asadollahi M."/>
            <person name="Askin M."/>
            <person name="Barry K."/>
            <person name="Battaglia E."/>
            <person name="Bayram O."/>
            <person name="Benocci T."/>
            <person name="Braus-Stromeyer S.A."/>
            <person name="Caldana C."/>
            <person name="Canovas D."/>
            <person name="Cerqueira G.C."/>
            <person name="Chen F."/>
            <person name="Chen W."/>
            <person name="Choi C."/>
            <person name="Clum A."/>
            <person name="Dos Santos R.A."/>
            <person name="Damasio A.R."/>
            <person name="Diallinas G."/>
            <person name="Emri T."/>
            <person name="Fekete E."/>
            <person name="Flipphi M."/>
            <person name="Freyberg S."/>
            <person name="Gallo A."/>
            <person name="Gournas C."/>
            <person name="Habgood R."/>
            <person name="Hainaut M."/>
            <person name="Harispe M.L."/>
            <person name="Henrissat B."/>
            <person name="Hilden K.S."/>
            <person name="Hope R."/>
            <person name="Hossain A."/>
            <person name="Karabika E."/>
            <person name="Karaffa L."/>
            <person name="Karanyi Z."/>
            <person name="Krasevec N."/>
            <person name="Kuo A."/>
            <person name="Kusch H."/>
            <person name="LaButti K."/>
            <person name="Lagendijk E.L."/>
            <person name="Lapidus A."/>
            <person name="Levasseur A."/>
            <person name="Lindquist E."/>
            <person name="Lipzen A."/>
            <person name="Logrieco A.F."/>
            <person name="MacCabe A."/>
            <person name="Maekelae M.R."/>
            <person name="Malavazi I."/>
            <person name="Melin P."/>
            <person name="Meyer V."/>
            <person name="Mielnichuk N."/>
            <person name="Miskei M."/>
            <person name="Molnar A.P."/>
            <person name="Mule G."/>
            <person name="Ngan C.Y."/>
            <person name="Orejas M."/>
            <person name="Orosz E."/>
            <person name="Ouedraogo J.P."/>
            <person name="Overkamp K.M."/>
            <person name="Park H.-S."/>
            <person name="Perrone G."/>
            <person name="Piumi F."/>
            <person name="Punt P.J."/>
            <person name="Ram A.F."/>
            <person name="Ramon A."/>
            <person name="Rauscher S."/>
            <person name="Record E."/>
            <person name="Riano-Pachon D.M."/>
            <person name="Robert V."/>
            <person name="Roehrig J."/>
            <person name="Ruller R."/>
            <person name="Salamov A."/>
            <person name="Salih N.S."/>
            <person name="Samson R.A."/>
            <person name="Sandor E."/>
            <person name="Sanguinetti M."/>
            <person name="Schuetze T."/>
            <person name="Sepcic K."/>
            <person name="Shelest E."/>
            <person name="Sherlock G."/>
            <person name="Sophianopoulou V."/>
            <person name="Squina F.M."/>
            <person name="Sun H."/>
            <person name="Susca A."/>
            <person name="Todd R.B."/>
            <person name="Tsang A."/>
            <person name="Unkles S.E."/>
            <person name="van de Wiele N."/>
            <person name="van Rossen-Uffink D."/>
            <person name="Oliveira J.V."/>
            <person name="Vesth T.C."/>
            <person name="Visser J."/>
            <person name="Yu J.-H."/>
            <person name="Zhou M."/>
            <person name="Andersen M.R."/>
            <person name="Archer D.B."/>
            <person name="Baker S.E."/>
            <person name="Benoit I."/>
            <person name="Brakhage A.A."/>
            <person name="Braus G.H."/>
            <person name="Fischer R."/>
            <person name="Frisvad J.C."/>
            <person name="Goldman G.H."/>
            <person name="Houbraken J."/>
            <person name="Oakley B."/>
            <person name="Pocsi I."/>
            <person name="Scazzocchio C."/>
            <person name="Seiboth B."/>
            <person name="vanKuyk P.A."/>
            <person name="Wortman J."/>
            <person name="Dyer P.S."/>
            <person name="Grigoriev I.V."/>
        </authorList>
    </citation>
    <scope>NUCLEOTIDE SEQUENCE [LARGE SCALE GENOMIC DNA]</scope>
    <source>
        <strain evidence="8">DTO 134E9</strain>
    </source>
</reference>
<dbReference type="InterPro" id="IPR036864">
    <property type="entry name" value="Zn2-C6_fun-type_DNA-bd_sf"/>
</dbReference>
<evidence type="ECO:0000313" key="8">
    <source>
        <dbReference type="Proteomes" id="UP000184383"/>
    </source>
</evidence>
<dbReference type="Proteomes" id="UP000184383">
    <property type="component" value="Unassembled WGS sequence"/>
</dbReference>
<evidence type="ECO:0000256" key="4">
    <source>
        <dbReference type="ARBA" id="ARBA00023163"/>
    </source>
</evidence>
<dbReference type="Pfam" id="PF00172">
    <property type="entry name" value="Zn_clus"/>
    <property type="match status" value="1"/>
</dbReference>
<dbReference type="GO" id="GO:0008270">
    <property type="term" value="F:zinc ion binding"/>
    <property type="evidence" value="ECO:0007669"/>
    <property type="project" value="InterPro"/>
</dbReference>
<sequence length="546" mass="62074">MQGVNTETKPRSRHPSSLACLPCRRRHLKCDAAMPACSRCQSSRIECQYIRSKRGLRSKNKNHSPQLLDDDIPLFPDISTDALDWLDATVMPTDLEPNQSIFQALNTPQTLDLELPRLPDYTPTWTEPEHLTTPDVAFDPMIQLYYQNFHRSHPILIPRKALNTSLCRRIPAYMLSIMRYIGAHYHSDPSFKEVFRESAHVAMSETTPRDGFKVQGMLLLAIMTHAYCKEDRAHETMQATIQLSLDLGMNRASFAEQNSFGSSIFEESWRRTYWELYVVEGLLAAMRDQSTFRLYSQKADVSLPCDEESYNRSESLACCNQNLEDLRHNWSYGENQQIFSSFAYRVDTVRVLGMVLEINHSLEIDVQNKVETADASLAASLMHLPSSQHDVYGTASEEMTFQIQMIIYLGMIHLHHPRSNMRFACFHAETSCTRLRALCGETFVSADLDLHSQKLLRAANMLSNLATLPTPVRQRTPFFTCALAMCVIVHTAACLMAPVVDLEESLKARIQLGVGGLNVLGRVWPMAKMAKQQVVGMYQEVGLQRR</sequence>
<evidence type="ECO:0000256" key="1">
    <source>
        <dbReference type="ARBA" id="ARBA00022723"/>
    </source>
</evidence>
<accession>A0A1L9RPU7</accession>
<keyword evidence="1" id="KW-0479">Metal-binding</keyword>
<dbReference type="RefSeq" id="XP_040690598.1">
    <property type="nucleotide sequence ID" value="XM_040827947.1"/>
</dbReference>
<dbReference type="InterPro" id="IPR007219">
    <property type="entry name" value="XnlR_reg_dom"/>
</dbReference>
<evidence type="ECO:0000256" key="5">
    <source>
        <dbReference type="ARBA" id="ARBA00023242"/>
    </source>
</evidence>
<dbReference type="GO" id="GO:0006351">
    <property type="term" value="P:DNA-templated transcription"/>
    <property type="evidence" value="ECO:0007669"/>
    <property type="project" value="InterPro"/>
</dbReference>
<dbReference type="GO" id="GO:0003677">
    <property type="term" value="F:DNA binding"/>
    <property type="evidence" value="ECO:0007669"/>
    <property type="project" value="UniProtKB-KW"/>
</dbReference>
<dbReference type="PROSITE" id="PS50048">
    <property type="entry name" value="ZN2_CY6_FUNGAL_2"/>
    <property type="match status" value="1"/>
</dbReference>
<dbReference type="InterPro" id="IPR001138">
    <property type="entry name" value="Zn2Cys6_DnaBD"/>
</dbReference>
<dbReference type="EMBL" id="KV878211">
    <property type="protein sequence ID" value="OJJ36922.1"/>
    <property type="molecule type" value="Genomic_DNA"/>
</dbReference>
<proteinExistence type="predicted"/>
<dbReference type="GeneID" id="63743795"/>
<keyword evidence="3" id="KW-0238">DNA-binding</keyword>
<dbReference type="OrthoDB" id="2399539at2759"/>
<keyword evidence="2" id="KW-0805">Transcription regulation</keyword>
<dbReference type="CDD" id="cd00067">
    <property type="entry name" value="GAL4"/>
    <property type="match status" value="1"/>
</dbReference>
<dbReference type="AlphaFoldDB" id="A0A1L9RPU7"/>
<dbReference type="Gene3D" id="4.10.240.10">
    <property type="entry name" value="Zn(2)-C6 fungal-type DNA-binding domain"/>
    <property type="match status" value="1"/>
</dbReference>
<organism evidence="7 8">
    <name type="scientific">Aspergillus wentii DTO 134E9</name>
    <dbReference type="NCBI Taxonomy" id="1073089"/>
    <lineage>
        <taxon>Eukaryota</taxon>
        <taxon>Fungi</taxon>
        <taxon>Dikarya</taxon>
        <taxon>Ascomycota</taxon>
        <taxon>Pezizomycotina</taxon>
        <taxon>Eurotiomycetes</taxon>
        <taxon>Eurotiomycetidae</taxon>
        <taxon>Eurotiales</taxon>
        <taxon>Aspergillaceae</taxon>
        <taxon>Aspergillus</taxon>
        <taxon>Aspergillus subgen. Cremei</taxon>
    </lineage>
</organism>
<evidence type="ECO:0000256" key="3">
    <source>
        <dbReference type="ARBA" id="ARBA00023125"/>
    </source>
</evidence>
<dbReference type="STRING" id="1073089.A0A1L9RPU7"/>
<dbReference type="SMART" id="SM00066">
    <property type="entry name" value="GAL4"/>
    <property type="match status" value="1"/>
</dbReference>
<keyword evidence="8" id="KW-1185">Reference proteome</keyword>
<dbReference type="CDD" id="cd12148">
    <property type="entry name" value="fungal_TF_MHR"/>
    <property type="match status" value="1"/>
</dbReference>
<dbReference type="VEuPathDB" id="FungiDB:ASPWEDRAFT_108116"/>
<keyword evidence="4" id="KW-0804">Transcription</keyword>